<evidence type="ECO:0000256" key="2">
    <source>
        <dbReference type="ARBA" id="ARBA00008014"/>
    </source>
</evidence>
<proteinExistence type="inferred from homology"/>
<evidence type="ECO:0000256" key="4">
    <source>
        <dbReference type="ARBA" id="ARBA00022605"/>
    </source>
</evidence>
<dbReference type="GO" id="GO:0005829">
    <property type="term" value="C:cytosol"/>
    <property type="evidence" value="ECO:0007669"/>
    <property type="project" value="TreeGrafter"/>
</dbReference>
<dbReference type="SUPFAM" id="SSF103263">
    <property type="entry name" value="Chorismate synthase, AroC"/>
    <property type="match status" value="1"/>
</dbReference>
<evidence type="ECO:0000256" key="1">
    <source>
        <dbReference type="ARBA" id="ARBA00005044"/>
    </source>
</evidence>
<dbReference type="NCBIfam" id="NF003793">
    <property type="entry name" value="PRK05382.1"/>
    <property type="match status" value="1"/>
</dbReference>
<protein>
    <recommendedName>
        <fullName evidence="3 7">Chorismate synthase</fullName>
        <shortName evidence="7">CS</shortName>
        <ecNumber evidence="3 7">4.2.3.5</ecNumber>
    </recommendedName>
    <alternativeName>
        <fullName evidence="7">5-enolpyruvylshikimate-3-phosphate phospholyase</fullName>
    </alternativeName>
</protein>
<dbReference type="EC" id="4.2.3.5" evidence="3 7"/>
<dbReference type="InterPro" id="IPR000453">
    <property type="entry name" value="Chorismate_synth"/>
</dbReference>
<dbReference type="GO" id="GO:0010181">
    <property type="term" value="F:FMN binding"/>
    <property type="evidence" value="ECO:0007669"/>
    <property type="project" value="TreeGrafter"/>
</dbReference>
<dbReference type="InterPro" id="IPR035904">
    <property type="entry name" value="Chorismate_synth_AroC_sf"/>
</dbReference>
<gene>
    <name evidence="7 8" type="primary">aroC</name>
    <name evidence="8" type="ORF">PQJ61_11145</name>
</gene>
<comment type="caution">
    <text evidence="8">The sequence shown here is derived from an EMBL/GenBank/DDBJ whole genome shotgun (WGS) entry which is preliminary data.</text>
</comment>
<dbReference type="Proteomes" id="UP001221217">
    <property type="component" value="Unassembled WGS sequence"/>
</dbReference>
<dbReference type="PANTHER" id="PTHR21085:SF0">
    <property type="entry name" value="CHORISMATE SYNTHASE"/>
    <property type="match status" value="1"/>
</dbReference>
<evidence type="ECO:0000256" key="3">
    <source>
        <dbReference type="ARBA" id="ARBA00013036"/>
    </source>
</evidence>
<dbReference type="Pfam" id="PF01264">
    <property type="entry name" value="Chorismate_synt"/>
    <property type="match status" value="1"/>
</dbReference>
<dbReference type="PROSITE" id="PS00789">
    <property type="entry name" value="CHORISMATE_SYNTHASE_3"/>
    <property type="match status" value="1"/>
</dbReference>
<evidence type="ECO:0000256" key="5">
    <source>
        <dbReference type="ARBA" id="ARBA00023141"/>
    </source>
</evidence>
<keyword evidence="6 7" id="KW-0456">Lyase</keyword>
<dbReference type="GO" id="GO:0004107">
    <property type="term" value="F:chorismate synthase activity"/>
    <property type="evidence" value="ECO:0007669"/>
    <property type="project" value="UniProtKB-UniRule"/>
</dbReference>
<feature type="binding site" evidence="7">
    <location>
        <position position="277"/>
    </location>
    <ligand>
        <name>FMN</name>
        <dbReference type="ChEBI" id="CHEBI:58210"/>
    </ligand>
</feature>
<dbReference type="GO" id="GO:0008652">
    <property type="term" value="P:amino acid biosynthetic process"/>
    <property type="evidence" value="ECO:0007669"/>
    <property type="project" value="UniProtKB-KW"/>
</dbReference>
<evidence type="ECO:0000256" key="7">
    <source>
        <dbReference type="HAMAP-Rule" id="MF_00300"/>
    </source>
</evidence>
<feature type="binding site" evidence="7">
    <location>
        <position position="318"/>
    </location>
    <ligand>
        <name>FMN</name>
        <dbReference type="ChEBI" id="CHEBI:58210"/>
    </ligand>
</feature>
<keyword evidence="7" id="KW-0285">Flavoprotein</keyword>
<feature type="binding site" evidence="7">
    <location>
        <position position="48"/>
    </location>
    <ligand>
        <name>NADP(+)</name>
        <dbReference type="ChEBI" id="CHEBI:58349"/>
    </ligand>
</feature>
<organism evidence="8 9">
    <name type="scientific">Candidatus Thalassospirochaeta sargassi</name>
    <dbReference type="NCBI Taxonomy" id="3119039"/>
    <lineage>
        <taxon>Bacteria</taxon>
        <taxon>Pseudomonadati</taxon>
        <taxon>Spirochaetota</taxon>
        <taxon>Spirochaetia</taxon>
        <taxon>Spirochaetales</taxon>
        <taxon>Spirochaetaceae</taxon>
        <taxon>Candidatus Thalassospirochaeta</taxon>
    </lineage>
</organism>
<comment type="pathway">
    <text evidence="1 7">Metabolic intermediate biosynthesis; chorismate biosynthesis; chorismate from D-erythrose 4-phosphate and phosphoenolpyruvate: step 7/7.</text>
</comment>
<dbReference type="GO" id="GO:0009073">
    <property type="term" value="P:aromatic amino acid family biosynthetic process"/>
    <property type="evidence" value="ECO:0007669"/>
    <property type="project" value="UniProtKB-KW"/>
</dbReference>
<keyword evidence="4 7" id="KW-0028">Amino-acid biosynthesis</keyword>
<dbReference type="Gene3D" id="3.60.150.10">
    <property type="entry name" value="Chorismate synthase AroC"/>
    <property type="match status" value="1"/>
</dbReference>
<name>A0AAJ1IHS1_9SPIO</name>
<comment type="function">
    <text evidence="7">Catalyzes the anti-1,4-elimination of the C-3 phosphate and the C-6 proR hydrogen from 5-enolpyruvylshikimate-3-phosphate (EPSP) to yield chorismate, which is the branch point compound that serves as the starting substrate for the three terminal pathways of aromatic amino acid biosynthesis. This reaction introduces a second double bond into the aromatic ring system.</text>
</comment>
<comment type="cofactor">
    <cofactor evidence="7">
        <name>FMNH2</name>
        <dbReference type="ChEBI" id="CHEBI:57618"/>
    </cofactor>
    <text evidence="7">Reduced FMN (FMNH(2)).</text>
</comment>
<comment type="catalytic activity">
    <reaction evidence="7">
        <text>5-O-(1-carboxyvinyl)-3-phosphoshikimate = chorismate + phosphate</text>
        <dbReference type="Rhea" id="RHEA:21020"/>
        <dbReference type="ChEBI" id="CHEBI:29748"/>
        <dbReference type="ChEBI" id="CHEBI:43474"/>
        <dbReference type="ChEBI" id="CHEBI:57701"/>
        <dbReference type="EC" id="4.2.3.5"/>
    </reaction>
</comment>
<keyword evidence="7" id="KW-0288">FMN</keyword>
<comment type="caution">
    <text evidence="7">Lacks conserved residue(s) required for the propagation of feature annotation.</text>
</comment>
<dbReference type="GO" id="GO:0009423">
    <property type="term" value="P:chorismate biosynthetic process"/>
    <property type="evidence" value="ECO:0007669"/>
    <property type="project" value="UniProtKB-UniRule"/>
</dbReference>
<keyword evidence="7" id="KW-0521">NADP</keyword>
<accession>A0AAJ1IHS1</accession>
<comment type="subunit">
    <text evidence="7">Homotetramer.</text>
</comment>
<evidence type="ECO:0000256" key="6">
    <source>
        <dbReference type="ARBA" id="ARBA00023239"/>
    </source>
</evidence>
<feature type="binding site" evidence="7">
    <location>
        <begin position="292"/>
        <end position="296"/>
    </location>
    <ligand>
        <name>FMN</name>
        <dbReference type="ChEBI" id="CHEBI:58210"/>
    </ligand>
</feature>
<comment type="similarity">
    <text evidence="2 7">Belongs to the chorismate synthase family.</text>
</comment>
<dbReference type="PROSITE" id="PS00788">
    <property type="entry name" value="CHORISMATE_SYNTHASE_2"/>
    <property type="match status" value="1"/>
</dbReference>
<keyword evidence="7" id="KW-0274">FAD</keyword>
<dbReference type="InterPro" id="IPR020541">
    <property type="entry name" value="Chorismate_synthase_CS"/>
</dbReference>
<reference evidence="8 9" key="1">
    <citation type="submission" date="2022-12" db="EMBL/GenBank/DDBJ databases">
        <title>Metagenome assembled genome from gulf of manar.</title>
        <authorList>
            <person name="Kohli P."/>
            <person name="Pk S."/>
            <person name="Venkata Ramana C."/>
            <person name="Sasikala C."/>
        </authorList>
    </citation>
    <scope>NUCLEOTIDE SEQUENCE [LARGE SCALE GENOMIC DNA]</scope>
    <source>
        <strain evidence="8">JB008</strain>
    </source>
</reference>
<dbReference type="EMBL" id="JAQQAL010000024">
    <property type="protein sequence ID" value="MDC7227306.1"/>
    <property type="molecule type" value="Genomic_DNA"/>
</dbReference>
<dbReference type="CDD" id="cd07304">
    <property type="entry name" value="Chorismate_synthase"/>
    <property type="match status" value="1"/>
</dbReference>
<dbReference type="HAMAP" id="MF_00300">
    <property type="entry name" value="Chorismate_synth"/>
    <property type="match status" value="1"/>
</dbReference>
<evidence type="ECO:0000313" key="8">
    <source>
        <dbReference type="EMBL" id="MDC7227306.1"/>
    </source>
</evidence>
<evidence type="ECO:0000313" key="9">
    <source>
        <dbReference type="Proteomes" id="UP001221217"/>
    </source>
</evidence>
<dbReference type="NCBIfam" id="TIGR00033">
    <property type="entry name" value="aroC"/>
    <property type="match status" value="1"/>
</dbReference>
<feature type="binding site" evidence="7">
    <location>
        <begin position="125"/>
        <end position="127"/>
    </location>
    <ligand>
        <name>FMN</name>
        <dbReference type="ChEBI" id="CHEBI:58210"/>
    </ligand>
</feature>
<keyword evidence="5 7" id="KW-0057">Aromatic amino acid biosynthesis</keyword>
<dbReference type="PIRSF" id="PIRSF001456">
    <property type="entry name" value="Chorismate_synth"/>
    <property type="match status" value="1"/>
</dbReference>
<sequence length="352" mass="37398">MPGNSFGSAFRITTFGESHGTAVGVIIDGVIPGVEISEEYIQIEMNRRKPGQSSVTTPRKESDRISIVSGTFEGKTTGTPLTIILYNHDANPDAYSNIKDFFRPGHADFTYLQKYGIRDHRGSGRASGRETAGRVAAGAVAKKLLESEGVFIKAYTLEAAGIRCETIDLSVVEDNPMRAADPAAAWKMTEKVTGLAEKGDSAGGIVECLIQGIPAGIGEPVFDKIDADISKGVMSLGGVKGIEFGAGFGAAKMLGSEHNDWMGKNGFETNNAGGILGGITTGEDIKFRIAVKPTSSIEHPQKTIDVNGEETEIITTGRHDPCLTPRIVPVVESMAAIVIIDHLLRHRAQTSG</sequence>
<dbReference type="AlphaFoldDB" id="A0AAJ1IHS1"/>
<dbReference type="PANTHER" id="PTHR21085">
    <property type="entry name" value="CHORISMATE SYNTHASE"/>
    <property type="match status" value="1"/>
</dbReference>